<sequence length="396" mass="43985">LDWKLLTFQRSLPRACICDLCGLMSQTSMVAVCLHAFCLNCYQRLLVETIPKCPLDAMEISPDESMQFVLGDDLKHKLMVSCLNAPHGCDFRGPLFDLENHFVKNCNFHMVSCKGCGGPVLRNNVLEHLNPCRLQNSGVVCVGTQSGISEEKVKFDYDNGAEINALAANAVMCTGDDSVNLLVESTRKCSQSVTDLENLARNLVESVKHCVTVTDNSTNKTSSFIESLEKCTKVIKNIQALCEKLPSNWVAEGFRPGDVGRAKHEFVCTNFLAKMKQFPAVYGSRHYYPSCSKGDVIINGYQVILSQIFQNNQNRLYVSFKLEFHGQAITSELPIDIALVLIHPTDASLNKTRPLLSNELFATSDPLKAFSFEAYSLCSQGFVVDDMILLRLEVAK</sequence>
<feature type="non-terminal residue" evidence="6">
    <location>
        <position position="1"/>
    </location>
</feature>
<reference evidence="6" key="1">
    <citation type="journal article" date="2018" name="PLoS Negl. Trop. Dis.">
        <title>Sialome diversity of ticks revealed by RNAseq of single tick salivary glands.</title>
        <authorList>
            <person name="Perner J."/>
            <person name="Kropackova S."/>
            <person name="Kopacek P."/>
            <person name="Ribeiro J.M."/>
        </authorList>
    </citation>
    <scope>NUCLEOTIDE SEQUENCE</scope>
    <source>
        <strain evidence="6">Siblings of single egg batch collected in Ceske Budejovice</strain>
        <tissue evidence="6">Salivary glands</tissue>
    </source>
</reference>
<dbReference type="SUPFAM" id="SSF49599">
    <property type="entry name" value="TRAF domain-like"/>
    <property type="match status" value="1"/>
</dbReference>
<dbReference type="GO" id="GO:0009898">
    <property type="term" value="C:cytoplasmic side of plasma membrane"/>
    <property type="evidence" value="ECO:0007669"/>
    <property type="project" value="TreeGrafter"/>
</dbReference>
<dbReference type="PROSITE" id="PS00518">
    <property type="entry name" value="ZF_RING_1"/>
    <property type="match status" value="1"/>
</dbReference>
<dbReference type="PANTHER" id="PTHR10131:SF138">
    <property type="entry name" value="RE66324P"/>
    <property type="match status" value="1"/>
</dbReference>
<dbReference type="InterPro" id="IPR013083">
    <property type="entry name" value="Znf_RING/FYVE/PHD"/>
</dbReference>
<evidence type="ECO:0000259" key="5">
    <source>
        <dbReference type="PROSITE" id="PS50089"/>
    </source>
</evidence>
<evidence type="ECO:0000256" key="4">
    <source>
        <dbReference type="PROSITE-ProRule" id="PRU00175"/>
    </source>
</evidence>
<dbReference type="PROSITE" id="PS50089">
    <property type="entry name" value="ZF_RING_2"/>
    <property type="match status" value="1"/>
</dbReference>
<dbReference type="GO" id="GO:0008270">
    <property type="term" value="F:zinc ion binding"/>
    <property type="evidence" value="ECO:0007669"/>
    <property type="project" value="UniProtKB-KW"/>
</dbReference>
<accession>A0A147BC00</accession>
<dbReference type="PANTHER" id="PTHR10131">
    <property type="entry name" value="TNF RECEPTOR ASSOCIATED FACTOR"/>
    <property type="match status" value="1"/>
</dbReference>
<dbReference type="GO" id="GO:0005164">
    <property type="term" value="F:tumor necrosis factor receptor binding"/>
    <property type="evidence" value="ECO:0007669"/>
    <property type="project" value="TreeGrafter"/>
</dbReference>
<dbReference type="FunFam" id="3.30.40.10:FF:000751">
    <property type="entry name" value="Tnf receptor associated factor, putative"/>
    <property type="match status" value="1"/>
</dbReference>
<keyword evidence="3" id="KW-0862">Zinc</keyword>
<evidence type="ECO:0000313" key="6">
    <source>
        <dbReference type="EMBL" id="JAR88288.1"/>
    </source>
</evidence>
<organism evidence="6">
    <name type="scientific">Ixodes ricinus</name>
    <name type="common">Common tick</name>
    <name type="synonym">Acarus ricinus</name>
    <dbReference type="NCBI Taxonomy" id="34613"/>
    <lineage>
        <taxon>Eukaryota</taxon>
        <taxon>Metazoa</taxon>
        <taxon>Ecdysozoa</taxon>
        <taxon>Arthropoda</taxon>
        <taxon>Chelicerata</taxon>
        <taxon>Arachnida</taxon>
        <taxon>Acari</taxon>
        <taxon>Parasitiformes</taxon>
        <taxon>Ixodida</taxon>
        <taxon>Ixodoidea</taxon>
        <taxon>Ixodidae</taxon>
        <taxon>Ixodinae</taxon>
        <taxon>Ixodes</taxon>
    </lineage>
</organism>
<name>A0A147BC00_IXORI</name>
<keyword evidence="2 4" id="KW-0863">Zinc-finger</keyword>
<evidence type="ECO:0000256" key="1">
    <source>
        <dbReference type="ARBA" id="ARBA00022723"/>
    </source>
</evidence>
<dbReference type="InterPro" id="IPR017907">
    <property type="entry name" value="Znf_RING_CS"/>
</dbReference>
<dbReference type="AlphaFoldDB" id="A0A147BC00"/>
<evidence type="ECO:0000256" key="3">
    <source>
        <dbReference type="ARBA" id="ARBA00022833"/>
    </source>
</evidence>
<proteinExistence type="predicted"/>
<feature type="domain" description="RING-type" evidence="5">
    <location>
        <begin position="18"/>
        <end position="56"/>
    </location>
</feature>
<dbReference type="InterPro" id="IPR001841">
    <property type="entry name" value="Znf_RING"/>
</dbReference>
<protein>
    <submittedName>
        <fullName evidence="6">Putative tnf receptor-associated factor 4</fullName>
    </submittedName>
</protein>
<dbReference type="EMBL" id="GEGO01007116">
    <property type="protein sequence ID" value="JAR88288.1"/>
    <property type="molecule type" value="Transcribed_RNA"/>
</dbReference>
<dbReference type="GO" id="GO:0043122">
    <property type="term" value="P:regulation of canonical NF-kappaB signal transduction"/>
    <property type="evidence" value="ECO:0007669"/>
    <property type="project" value="TreeGrafter"/>
</dbReference>
<dbReference type="SUPFAM" id="SSF57850">
    <property type="entry name" value="RING/U-box"/>
    <property type="match status" value="1"/>
</dbReference>
<keyword evidence="1" id="KW-0479">Metal-binding</keyword>
<evidence type="ECO:0000256" key="2">
    <source>
        <dbReference type="ARBA" id="ARBA00022771"/>
    </source>
</evidence>
<keyword evidence="6" id="KW-0675">Receptor</keyword>
<dbReference type="Gene3D" id="3.30.40.10">
    <property type="entry name" value="Zinc/RING finger domain, C3HC4 (zinc finger)"/>
    <property type="match status" value="2"/>
</dbReference>